<dbReference type="AlphaFoldDB" id="A0A428LGP6"/>
<evidence type="ECO:0008006" key="4">
    <source>
        <dbReference type="Google" id="ProtNLM"/>
    </source>
</evidence>
<organism evidence="2 3">
    <name type="scientific">Enterobacter huaxiensis</name>
    <dbReference type="NCBI Taxonomy" id="2494702"/>
    <lineage>
        <taxon>Bacteria</taxon>
        <taxon>Pseudomonadati</taxon>
        <taxon>Pseudomonadota</taxon>
        <taxon>Gammaproteobacteria</taxon>
        <taxon>Enterobacterales</taxon>
        <taxon>Enterobacteriaceae</taxon>
        <taxon>Enterobacter</taxon>
    </lineage>
</organism>
<proteinExistence type="predicted"/>
<evidence type="ECO:0000256" key="1">
    <source>
        <dbReference type="SAM" id="Phobius"/>
    </source>
</evidence>
<keyword evidence="1" id="KW-0472">Membrane</keyword>
<keyword evidence="1" id="KW-1133">Transmembrane helix</keyword>
<protein>
    <recommendedName>
        <fullName evidence="4">TraS</fullName>
    </recommendedName>
</protein>
<dbReference type="RefSeq" id="WP_125915655.1">
    <property type="nucleotide sequence ID" value="NZ_RWHU01000012.1"/>
</dbReference>
<dbReference type="InterPro" id="IPR018898">
    <property type="entry name" value="Eex_TraS"/>
</dbReference>
<accession>A0A428LGP6</accession>
<dbReference type="Proteomes" id="UP000276389">
    <property type="component" value="Unassembled WGS sequence"/>
</dbReference>
<keyword evidence="1" id="KW-0812">Transmembrane</keyword>
<reference evidence="2 3" key="1">
    <citation type="submission" date="2018-12" db="EMBL/GenBank/DDBJ databases">
        <title>The Genome Submission of two Enterobacter spp. strains.</title>
        <authorList>
            <person name="Wu W."/>
            <person name="Wei L."/>
            <person name="Feng Y."/>
            <person name="Zong Z."/>
        </authorList>
    </citation>
    <scope>NUCLEOTIDE SEQUENCE [LARGE SCALE GENOMIC DNA]</scope>
    <source>
        <strain evidence="2 3">WCHEHu045002</strain>
    </source>
</reference>
<evidence type="ECO:0000313" key="2">
    <source>
        <dbReference type="EMBL" id="RSK63172.1"/>
    </source>
</evidence>
<name>A0A428LGP6_9ENTR</name>
<evidence type="ECO:0000313" key="3">
    <source>
        <dbReference type="Proteomes" id="UP000276389"/>
    </source>
</evidence>
<gene>
    <name evidence="2" type="ORF">EJE24_22780</name>
</gene>
<dbReference type="Pfam" id="PF10624">
    <property type="entry name" value="TraS"/>
    <property type="match status" value="1"/>
</dbReference>
<feature type="transmembrane region" description="Helical" evidence="1">
    <location>
        <begin position="29"/>
        <end position="49"/>
    </location>
</feature>
<dbReference type="EMBL" id="RWHU01000012">
    <property type="protein sequence ID" value="RSK63172.1"/>
    <property type="molecule type" value="Genomic_DNA"/>
</dbReference>
<comment type="caution">
    <text evidence="2">The sequence shown here is derived from an EMBL/GenBank/DDBJ whole genome shotgun (WGS) entry which is preliminary data.</text>
</comment>
<feature type="transmembrane region" description="Helical" evidence="1">
    <location>
        <begin position="61"/>
        <end position="90"/>
    </location>
</feature>
<sequence>MKELLRLSWVLLVHYISCCLAGWETAVTLFILLMVMIWYAIFAYINYMIQKKKGLNRSKDVSPLIYMLISVPALISPLLAVFIFMVLSIYRLCVIDSITVGDRPFREQFVFDRRYQSDAFPYESQSKDAVTTGLPMCGTLEPAGNPYGVWGSHRSHNSSDS</sequence>